<dbReference type="InterPro" id="IPR006224">
    <property type="entry name" value="PsdUridine_synth_RluA-like_CS"/>
</dbReference>
<dbReference type="Proteomes" id="UP001606301">
    <property type="component" value="Unassembled WGS sequence"/>
</dbReference>
<name>A0ABW7FGH6_9BURK</name>
<evidence type="ECO:0000313" key="3">
    <source>
        <dbReference type="Proteomes" id="UP001606301"/>
    </source>
</evidence>
<evidence type="ECO:0000259" key="1">
    <source>
        <dbReference type="Pfam" id="PF00849"/>
    </source>
</evidence>
<dbReference type="RefSeq" id="WP_394395616.1">
    <property type="nucleotide sequence ID" value="NZ_JBIGHW010000002.1"/>
</dbReference>
<evidence type="ECO:0000313" key="2">
    <source>
        <dbReference type="EMBL" id="MFG6439885.1"/>
    </source>
</evidence>
<dbReference type="PANTHER" id="PTHR21600">
    <property type="entry name" value="MITOCHONDRIAL RNA PSEUDOURIDINE SYNTHASE"/>
    <property type="match status" value="1"/>
</dbReference>
<protein>
    <submittedName>
        <fullName evidence="2">Pseudouridine synthase</fullName>
    </submittedName>
</protein>
<proteinExistence type="predicted"/>
<keyword evidence="3" id="KW-1185">Reference proteome</keyword>
<comment type="caution">
    <text evidence="2">The sequence shown here is derived from an EMBL/GenBank/DDBJ whole genome shotgun (WGS) entry which is preliminary data.</text>
</comment>
<dbReference type="Gene3D" id="3.30.2350.10">
    <property type="entry name" value="Pseudouridine synthase"/>
    <property type="match status" value="1"/>
</dbReference>
<dbReference type="PROSITE" id="PS01129">
    <property type="entry name" value="PSI_RLU"/>
    <property type="match status" value="1"/>
</dbReference>
<dbReference type="InterPro" id="IPR020103">
    <property type="entry name" value="PsdUridine_synth_cat_dom_sf"/>
</dbReference>
<reference evidence="2 3" key="1">
    <citation type="submission" date="2024-08" db="EMBL/GenBank/DDBJ databases">
        <authorList>
            <person name="Lu H."/>
        </authorList>
    </citation>
    <scope>NUCLEOTIDE SEQUENCE [LARGE SCALE GENOMIC DNA]</scope>
    <source>
        <strain evidence="2 3">LKC17W</strain>
    </source>
</reference>
<dbReference type="Pfam" id="PF00849">
    <property type="entry name" value="PseudoU_synth_2"/>
    <property type="match status" value="1"/>
</dbReference>
<gene>
    <name evidence="2" type="ORF">ACG0Z3_04255</name>
</gene>
<accession>A0ABW7FGH6</accession>
<sequence length="312" mass="34945">MSRPPKPALPLRNGVAASAVFCPPGPWPTLTAFLAERLPRVADWAERLARGDVVGDDGAPVADAPYRAQRRVYYWRHLDDEPAVPFEARIVFQDEHLLVADKPHFLPVTPSGLYARQTLMARLRHATGLVDLIPIHRLDRETAGLVVFGVRPQDRDAYHRLFRDRAVDKVYEAIAPAGPGPWPRTVRHRLAEPDGDDFMQMQVVPGEPNAETCIDLVELLANGLARYELRPRTGQRHQLRVQMNALGLPIVGDRIYPVLQPHENPPRFDAPLQLIAREIAFTDPVTGALRYFSRDTATIALHDAAPRPVSPR</sequence>
<dbReference type="InterPro" id="IPR050188">
    <property type="entry name" value="RluA_PseudoU_synthase"/>
</dbReference>
<dbReference type="EMBL" id="JBIGHW010000002">
    <property type="protein sequence ID" value="MFG6439885.1"/>
    <property type="molecule type" value="Genomic_DNA"/>
</dbReference>
<organism evidence="2 3">
    <name type="scientific">Pelomonas margarita</name>
    <dbReference type="NCBI Taxonomy" id="3299031"/>
    <lineage>
        <taxon>Bacteria</taxon>
        <taxon>Pseudomonadati</taxon>
        <taxon>Pseudomonadota</taxon>
        <taxon>Betaproteobacteria</taxon>
        <taxon>Burkholderiales</taxon>
        <taxon>Sphaerotilaceae</taxon>
        <taxon>Roseateles</taxon>
    </lineage>
</organism>
<dbReference type="PANTHER" id="PTHR21600:SF84">
    <property type="entry name" value="PSEUDOURIDINE SYNTHASE RSUA_RLUA-LIKE DOMAIN-CONTAINING PROTEIN"/>
    <property type="match status" value="1"/>
</dbReference>
<dbReference type="SUPFAM" id="SSF55120">
    <property type="entry name" value="Pseudouridine synthase"/>
    <property type="match status" value="1"/>
</dbReference>
<feature type="domain" description="Pseudouridine synthase RsuA/RluA-like" evidence="1">
    <location>
        <begin position="96"/>
        <end position="245"/>
    </location>
</feature>
<dbReference type="InterPro" id="IPR006145">
    <property type="entry name" value="PsdUridine_synth_RsuA/RluA"/>
</dbReference>